<keyword evidence="2 5" id="KW-0862">Zinc</keyword>
<evidence type="ECO:0000256" key="3">
    <source>
        <dbReference type="ARBA" id="ARBA00023125"/>
    </source>
</evidence>
<sequence>MENGEKMTPQTKPQPATNTNASTSSKPATKERKAQQCKRCYYHGVTINLIDHKRYCRYRDCKCYKCRLVIKGRKISALQVALDRAIKQDINKIKRAEEVDPQPAASKALAILQSVKNQEDICDSGKGDLPVSNLSNDSHSDVVGSNRVSTSYCGLTNNHVPQIQTVNPTSPSPQSSRNLVASCDSSRGDSPISDVSGTTSVSTSYSGLANNHVPRMQSANRTSPGPEPPRKRRLLSSCDNGREDSLISDLNSDLHSDVSGATRISTSYPGLTNTHVPQMQAVPDSSEYSEILLQYSTKLMEFFNFRCPTMLVLMFCILKYAGGNLEEAVKSIVQALIAFCPKISTWDTILNKILSFIVNLIPA</sequence>
<dbReference type="Gene3D" id="1.10.8.10">
    <property type="entry name" value="DNA helicase RuvA subunit, C-terminal domain"/>
    <property type="match status" value="1"/>
</dbReference>
<dbReference type="InterPro" id="IPR014932">
    <property type="entry name" value="DSX_dimer"/>
</dbReference>
<dbReference type="Pfam" id="PF00751">
    <property type="entry name" value="DM"/>
    <property type="match status" value="1"/>
</dbReference>
<feature type="compositionally biased region" description="Polar residues" evidence="6">
    <location>
        <begin position="160"/>
        <end position="185"/>
    </location>
</feature>
<evidence type="ECO:0000313" key="8">
    <source>
        <dbReference type="EMBL" id="CAL7948594.1"/>
    </source>
</evidence>
<dbReference type="SMART" id="SM00301">
    <property type="entry name" value="DM"/>
    <property type="match status" value="1"/>
</dbReference>
<dbReference type="InterPro" id="IPR001275">
    <property type="entry name" value="DM_DNA-bd"/>
</dbReference>
<dbReference type="PANTHER" id="PTHR12322:SF53">
    <property type="entry name" value="DOUBLESEX-MAB RELATED 11E"/>
    <property type="match status" value="1"/>
</dbReference>
<dbReference type="Gene3D" id="4.10.1040.10">
    <property type="entry name" value="DM DNA-binding domain"/>
    <property type="match status" value="1"/>
</dbReference>
<dbReference type="PANTHER" id="PTHR12322">
    <property type="entry name" value="DOUBLESEX AND MAB-3 RELATED TRANSCRIPTION FACTOR DMRT"/>
    <property type="match status" value="1"/>
</dbReference>
<comment type="subcellular location">
    <subcellularLocation>
        <location evidence="5">Nucleus</location>
    </subcellularLocation>
</comment>
<feature type="domain" description="DM" evidence="7">
    <location>
        <begin position="37"/>
        <end position="84"/>
    </location>
</feature>
<keyword evidence="9" id="KW-1185">Reference proteome</keyword>
<dbReference type="EMBL" id="CAXAJV020001299">
    <property type="protein sequence ID" value="CAL7948594.1"/>
    <property type="molecule type" value="Genomic_DNA"/>
</dbReference>
<feature type="region of interest" description="Disordered" evidence="6">
    <location>
        <begin position="1"/>
        <end position="30"/>
    </location>
</feature>
<accession>A0ABP1P5T5</accession>
<evidence type="ECO:0000256" key="4">
    <source>
        <dbReference type="ARBA" id="ARBA00023242"/>
    </source>
</evidence>
<evidence type="ECO:0000256" key="1">
    <source>
        <dbReference type="ARBA" id="ARBA00022723"/>
    </source>
</evidence>
<dbReference type="PROSITE" id="PS50809">
    <property type="entry name" value="DM_2"/>
    <property type="match status" value="1"/>
</dbReference>
<dbReference type="SMART" id="SM01143">
    <property type="entry name" value="DSX_dimer"/>
    <property type="match status" value="1"/>
</dbReference>
<comment type="caution">
    <text evidence="8">The sequence shown here is derived from an EMBL/GenBank/DDBJ whole genome shotgun (WGS) entry which is preliminary data.</text>
</comment>
<dbReference type="Pfam" id="PF08828">
    <property type="entry name" value="DSX_dimer"/>
    <property type="match status" value="1"/>
</dbReference>
<dbReference type="InterPro" id="IPR036407">
    <property type="entry name" value="DM_DNA-bd_sf"/>
</dbReference>
<evidence type="ECO:0000256" key="2">
    <source>
        <dbReference type="ARBA" id="ARBA00022833"/>
    </source>
</evidence>
<name>A0ABP1P5T5_XYLVO</name>
<evidence type="ECO:0000259" key="7">
    <source>
        <dbReference type="PROSITE" id="PS50809"/>
    </source>
</evidence>
<dbReference type="Proteomes" id="UP001642520">
    <property type="component" value="Unassembled WGS sequence"/>
</dbReference>
<evidence type="ECO:0000256" key="6">
    <source>
        <dbReference type="SAM" id="MobiDB-lite"/>
    </source>
</evidence>
<dbReference type="SUPFAM" id="SSF82927">
    <property type="entry name" value="Cysteine-rich DNA binding domain, (DM domain)"/>
    <property type="match status" value="1"/>
</dbReference>
<dbReference type="InterPro" id="IPR026607">
    <property type="entry name" value="DMRT"/>
</dbReference>
<dbReference type="PROSITE" id="PS40000">
    <property type="entry name" value="DM_1"/>
    <property type="match status" value="1"/>
</dbReference>
<protein>
    <recommendedName>
        <fullName evidence="7">DM domain-containing protein</fullName>
    </recommendedName>
</protein>
<gene>
    <name evidence="8" type="ORF">XYLVIOL_LOCUS8965</name>
</gene>
<keyword evidence="4 5" id="KW-0539">Nucleus</keyword>
<reference evidence="8 9" key="1">
    <citation type="submission" date="2024-08" db="EMBL/GenBank/DDBJ databases">
        <authorList>
            <person name="Will J Nash"/>
            <person name="Angela Man"/>
            <person name="Seanna McTaggart"/>
            <person name="Kendall Baker"/>
            <person name="Tom Barker"/>
            <person name="Leah Catchpole"/>
            <person name="Alex Durrant"/>
            <person name="Karim Gharbi"/>
            <person name="Naomi Irish"/>
            <person name="Gemy Kaithakottil"/>
            <person name="Debby Ku"/>
            <person name="Aaliyah Providence"/>
            <person name="Felix Shaw"/>
            <person name="David Swarbreck"/>
            <person name="Chris Watkins"/>
            <person name="Ann M. McCartney"/>
            <person name="Giulio Formenti"/>
            <person name="Alice Mouton"/>
            <person name="Noel Vella"/>
            <person name="Bjorn M von Reumont"/>
            <person name="Adriana Vella"/>
            <person name="Wilfried Haerty"/>
        </authorList>
    </citation>
    <scope>NUCLEOTIDE SEQUENCE [LARGE SCALE GENOMIC DNA]</scope>
</reference>
<feature type="DNA-binding region" description="DM" evidence="5">
    <location>
        <begin position="37"/>
        <end position="84"/>
    </location>
</feature>
<evidence type="ECO:0000256" key="5">
    <source>
        <dbReference type="PROSITE-ProRule" id="PRU00070"/>
    </source>
</evidence>
<keyword evidence="3 5" id="KW-0238">DNA-binding</keyword>
<organism evidence="8 9">
    <name type="scientific">Xylocopa violacea</name>
    <name type="common">Violet carpenter bee</name>
    <name type="synonym">Apis violacea</name>
    <dbReference type="NCBI Taxonomy" id="135666"/>
    <lineage>
        <taxon>Eukaryota</taxon>
        <taxon>Metazoa</taxon>
        <taxon>Ecdysozoa</taxon>
        <taxon>Arthropoda</taxon>
        <taxon>Hexapoda</taxon>
        <taxon>Insecta</taxon>
        <taxon>Pterygota</taxon>
        <taxon>Neoptera</taxon>
        <taxon>Endopterygota</taxon>
        <taxon>Hymenoptera</taxon>
        <taxon>Apocrita</taxon>
        <taxon>Aculeata</taxon>
        <taxon>Apoidea</taxon>
        <taxon>Anthophila</taxon>
        <taxon>Apidae</taxon>
        <taxon>Xylocopa</taxon>
        <taxon>Xylocopa</taxon>
    </lineage>
</organism>
<feature type="region of interest" description="Disordered" evidence="6">
    <location>
        <begin position="160"/>
        <end position="237"/>
    </location>
</feature>
<proteinExistence type="predicted"/>
<feature type="compositionally biased region" description="Low complexity" evidence="6">
    <location>
        <begin position="193"/>
        <end position="207"/>
    </location>
</feature>
<keyword evidence="1 5" id="KW-0479">Metal-binding</keyword>
<feature type="compositionally biased region" description="Polar residues" evidence="6">
    <location>
        <begin position="8"/>
        <end position="27"/>
    </location>
</feature>
<evidence type="ECO:0000313" key="9">
    <source>
        <dbReference type="Proteomes" id="UP001642520"/>
    </source>
</evidence>